<feature type="domain" description="BRCT" evidence="21">
    <location>
        <begin position="381"/>
        <end position="458"/>
    </location>
</feature>
<evidence type="ECO:0000256" key="7">
    <source>
        <dbReference type="ARBA" id="ARBA00022695"/>
    </source>
</evidence>
<dbReference type="Pfam" id="PF00644">
    <property type="entry name" value="PARP"/>
    <property type="match status" value="1"/>
</dbReference>
<dbReference type="CDD" id="cd01437">
    <property type="entry name" value="parp_like"/>
    <property type="match status" value="1"/>
</dbReference>
<keyword evidence="11" id="KW-0863">Zinc-finger</keyword>
<dbReference type="InterPro" id="IPR008288">
    <property type="entry name" value="PARP"/>
</dbReference>
<dbReference type="CDD" id="cd17747">
    <property type="entry name" value="BRCT_PARP1"/>
    <property type="match status" value="1"/>
</dbReference>
<keyword evidence="6 19" id="KW-0808">Transferase</keyword>
<dbReference type="Pfam" id="PF21728">
    <property type="entry name" value="PADR1_N"/>
    <property type="match status" value="1"/>
</dbReference>
<dbReference type="FunFam" id="1.20.142.10:FF:000001">
    <property type="entry name" value="Poly [ADP-ribose] polymerase"/>
    <property type="match status" value="1"/>
</dbReference>
<dbReference type="InterPro" id="IPR012982">
    <property type="entry name" value="PARP1-like_PADR1_Zn_ribbon"/>
</dbReference>
<dbReference type="GO" id="GO:0008270">
    <property type="term" value="F:zinc ion binding"/>
    <property type="evidence" value="ECO:0007669"/>
    <property type="project" value="UniProtKB-KW"/>
</dbReference>
<dbReference type="FunFam" id="3.90.228.10:FF:000002">
    <property type="entry name" value="Poly [ADP-ribose] polymerase"/>
    <property type="match status" value="1"/>
</dbReference>
<organism evidence="25">
    <name type="scientific">Nyssomyia neivai</name>
    <dbReference type="NCBI Taxonomy" id="330878"/>
    <lineage>
        <taxon>Eukaryota</taxon>
        <taxon>Metazoa</taxon>
        <taxon>Ecdysozoa</taxon>
        <taxon>Arthropoda</taxon>
        <taxon>Hexapoda</taxon>
        <taxon>Insecta</taxon>
        <taxon>Pterygota</taxon>
        <taxon>Neoptera</taxon>
        <taxon>Endopterygota</taxon>
        <taxon>Diptera</taxon>
        <taxon>Nematocera</taxon>
        <taxon>Psychodoidea</taxon>
        <taxon>Psychodidae</taxon>
        <taxon>Nyssomyia</taxon>
    </lineage>
</organism>
<evidence type="ECO:0000256" key="12">
    <source>
        <dbReference type="ARBA" id="ARBA00022833"/>
    </source>
</evidence>
<evidence type="ECO:0000256" key="15">
    <source>
        <dbReference type="ARBA" id="ARBA00023242"/>
    </source>
</evidence>
<dbReference type="GO" id="GO:0070212">
    <property type="term" value="P:protein poly-ADP-ribosylation"/>
    <property type="evidence" value="ECO:0007669"/>
    <property type="project" value="TreeGrafter"/>
</dbReference>
<dbReference type="EC" id="2.4.2.30" evidence="4 19"/>
<keyword evidence="14 19" id="KW-0238">DNA-binding</keyword>
<evidence type="ECO:0000256" key="3">
    <source>
        <dbReference type="ARBA" id="ARBA00004123"/>
    </source>
</evidence>
<evidence type="ECO:0000256" key="4">
    <source>
        <dbReference type="ARBA" id="ARBA00012020"/>
    </source>
</evidence>
<dbReference type="PROSITE" id="PS51060">
    <property type="entry name" value="PARP_ALPHA_HD"/>
    <property type="match status" value="1"/>
</dbReference>
<dbReference type="PROSITE" id="PS50172">
    <property type="entry name" value="BRCT"/>
    <property type="match status" value="1"/>
</dbReference>
<dbReference type="InterPro" id="IPR036616">
    <property type="entry name" value="Poly(ADP-ribose)pol_reg_dom_sf"/>
</dbReference>
<dbReference type="PANTHER" id="PTHR10459:SF60">
    <property type="entry name" value="POLY [ADP-RIBOSE] POLYMERASE 2"/>
    <property type="match status" value="1"/>
</dbReference>
<dbReference type="SUPFAM" id="SSF47587">
    <property type="entry name" value="Domain of poly(ADP-ribose) polymerase"/>
    <property type="match status" value="1"/>
</dbReference>
<dbReference type="PANTHER" id="PTHR10459">
    <property type="entry name" value="DNA LIGASE"/>
    <property type="match status" value="1"/>
</dbReference>
<keyword evidence="15 19" id="KW-0539">Nucleus</keyword>
<name>A0A1L8DH70_9DIPT</name>
<dbReference type="SMART" id="SM01335">
    <property type="entry name" value="PADR1"/>
    <property type="match status" value="1"/>
</dbReference>
<dbReference type="SMART" id="SM01336">
    <property type="entry name" value="zf-PARP"/>
    <property type="match status" value="2"/>
</dbReference>
<dbReference type="CDD" id="cd08001">
    <property type="entry name" value="WGR_PARP1_like"/>
    <property type="match status" value="1"/>
</dbReference>
<feature type="domain" description="PARP alpha-helical" evidence="23">
    <location>
        <begin position="645"/>
        <end position="762"/>
    </location>
</feature>
<protein>
    <recommendedName>
        <fullName evidence="18 19">Poly [ADP-ribose] polymerase</fullName>
        <ecNumber evidence="4 19">2.4.2.30</ecNumber>
    </recommendedName>
</protein>
<dbReference type="SUPFAM" id="SSF142921">
    <property type="entry name" value="WGR domain-like"/>
    <property type="match status" value="1"/>
</dbReference>
<keyword evidence="10" id="KW-0013">ADP-ribosylation</keyword>
<keyword evidence="7" id="KW-0548">Nucleotidyltransferase</keyword>
<dbReference type="GO" id="GO:0003950">
    <property type="term" value="F:NAD+ poly-ADP-ribosyltransferase activity"/>
    <property type="evidence" value="ECO:0007669"/>
    <property type="project" value="UniProtKB-UniRule"/>
</dbReference>
<evidence type="ECO:0000256" key="19">
    <source>
        <dbReference type="PIRNR" id="PIRNR000489"/>
    </source>
</evidence>
<dbReference type="Gene3D" id="1.10.20.130">
    <property type="match status" value="1"/>
</dbReference>
<dbReference type="SMART" id="SM00773">
    <property type="entry name" value="WGR"/>
    <property type="match status" value="1"/>
</dbReference>
<dbReference type="GO" id="GO:0051287">
    <property type="term" value="F:NAD binding"/>
    <property type="evidence" value="ECO:0007669"/>
    <property type="project" value="UniProtKB-UniRule"/>
</dbReference>
<dbReference type="InterPro" id="IPR036420">
    <property type="entry name" value="BRCT_dom_sf"/>
</dbReference>
<keyword evidence="5 19" id="KW-0328">Glycosyltransferase</keyword>
<evidence type="ECO:0000256" key="5">
    <source>
        <dbReference type="ARBA" id="ARBA00022676"/>
    </source>
</evidence>
<comment type="catalytic activity">
    <reaction evidence="1 19">
        <text>L-aspartyl-[protein] + NAD(+) = 4-O-(ADP-D-ribosyl)-L-aspartyl-[protein] + nicotinamide</text>
        <dbReference type="Rhea" id="RHEA:54424"/>
        <dbReference type="Rhea" id="RHEA-COMP:9867"/>
        <dbReference type="Rhea" id="RHEA-COMP:13832"/>
        <dbReference type="ChEBI" id="CHEBI:17154"/>
        <dbReference type="ChEBI" id="CHEBI:29961"/>
        <dbReference type="ChEBI" id="CHEBI:57540"/>
        <dbReference type="ChEBI" id="CHEBI:138102"/>
    </reaction>
</comment>
<dbReference type="SUPFAM" id="SSF56399">
    <property type="entry name" value="ADP-ribosylation"/>
    <property type="match status" value="1"/>
</dbReference>
<dbReference type="PIRSF" id="PIRSF000489">
    <property type="entry name" value="NAD_ADPRT"/>
    <property type="match status" value="1"/>
</dbReference>
<dbReference type="GO" id="GO:0003677">
    <property type="term" value="F:DNA binding"/>
    <property type="evidence" value="ECO:0007669"/>
    <property type="project" value="UniProtKB-UniRule"/>
</dbReference>
<dbReference type="Pfam" id="PF02877">
    <property type="entry name" value="PARP_reg"/>
    <property type="match status" value="1"/>
</dbReference>
<evidence type="ECO:0000256" key="11">
    <source>
        <dbReference type="ARBA" id="ARBA00022771"/>
    </source>
</evidence>
<keyword evidence="13 19" id="KW-0520">NAD</keyword>
<comment type="subcellular location">
    <subcellularLocation>
        <location evidence="3 19">Nucleus</location>
    </subcellularLocation>
</comment>
<dbReference type="GO" id="GO:0140806">
    <property type="term" value="F:NAD+-protein-aspartate ADP-ribosyltransferase activity"/>
    <property type="evidence" value="ECO:0007669"/>
    <property type="project" value="RHEA"/>
</dbReference>
<evidence type="ECO:0000256" key="9">
    <source>
        <dbReference type="ARBA" id="ARBA00022737"/>
    </source>
</evidence>
<dbReference type="SUPFAM" id="SSF57716">
    <property type="entry name" value="Glucocorticoid receptor-like (DNA-binding domain)"/>
    <property type="match status" value="2"/>
</dbReference>
<evidence type="ECO:0000256" key="6">
    <source>
        <dbReference type="ARBA" id="ARBA00022679"/>
    </source>
</evidence>
<evidence type="ECO:0000313" key="25">
    <source>
        <dbReference type="EMBL" id="JAV05737.1"/>
    </source>
</evidence>
<evidence type="ECO:0000259" key="22">
    <source>
        <dbReference type="PROSITE" id="PS51059"/>
    </source>
</evidence>
<dbReference type="GO" id="GO:0016779">
    <property type="term" value="F:nucleotidyltransferase activity"/>
    <property type="evidence" value="ECO:0007669"/>
    <property type="project" value="UniProtKB-KW"/>
</dbReference>
<evidence type="ECO:0000256" key="1">
    <source>
        <dbReference type="ARBA" id="ARBA00000438"/>
    </source>
</evidence>
<dbReference type="InterPro" id="IPR001357">
    <property type="entry name" value="BRCT_dom"/>
</dbReference>
<evidence type="ECO:0000256" key="18">
    <source>
        <dbReference type="ARBA" id="ARBA00071874"/>
    </source>
</evidence>
<reference evidence="25" key="1">
    <citation type="submission" date="2016-12" db="EMBL/GenBank/DDBJ databases">
        <title>An insight into the sialome and mialome of the sand fly, Nyssomyia neivai.</title>
        <authorList>
            <person name="Sebastian V."/>
            <person name="Goulart T.M."/>
            <person name="Oliveira W."/>
            <person name="Calvo E."/>
            <person name="Oliveira L.F."/>
            <person name="Pinto M.C."/>
            <person name="Rosselino A.M."/>
            <person name="Ribeiro J.M."/>
        </authorList>
    </citation>
    <scope>NUCLEOTIDE SEQUENCE</scope>
</reference>
<proteinExistence type="inferred from homology"/>
<dbReference type="Pfam" id="PF08063">
    <property type="entry name" value="Zn_ribbon_PADR1"/>
    <property type="match status" value="1"/>
</dbReference>
<dbReference type="AlphaFoldDB" id="A0A1L8DH70"/>
<dbReference type="Pfam" id="PF00645">
    <property type="entry name" value="zf-PARP"/>
    <property type="match status" value="2"/>
</dbReference>
<comment type="catalytic activity">
    <reaction evidence="17 19">
        <text>NAD(+) + (ADP-D-ribosyl)n-acceptor = nicotinamide + (ADP-D-ribosyl)n+1-acceptor + H(+).</text>
        <dbReference type="EC" id="2.4.2.30"/>
    </reaction>
</comment>
<keyword evidence="8 19" id="KW-0479">Metal-binding</keyword>
<keyword evidence="9" id="KW-0677">Repeat</keyword>
<dbReference type="InterPro" id="IPR049296">
    <property type="entry name" value="PARP1-like_PADR1_N"/>
</dbReference>
<evidence type="ECO:0000256" key="13">
    <source>
        <dbReference type="ARBA" id="ARBA00023027"/>
    </source>
</evidence>
<evidence type="ECO:0000256" key="2">
    <source>
        <dbReference type="ARBA" id="ARBA00000459"/>
    </source>
</evidence>
<keyword evidence="12 19" id="KW-0862">Zinc</keyword>
<accession>A0A1L8DH70</accession>
<evidence type="ECO:0000259" key="24">
    <source>
        <dbReference type="PROSITE" id="PS51977"/>
    </source>
</evidence>
<dbReference type="InterPro" id="IPR004102">
    <property type="entry name" value="Poly(ADP-ribose)pol_reg_dom"/>
</dbReference>
<dbReference type="InterPro" id="IPR008893">
    <property type="entry name" value="WGR_domain"/>
</dbReference>
<dbReference type="PROSITE" id="PS52007">
    <property type="entry name" value="PADR1"/>
    <property type="match status" value="1"/>
</dbReference>
<dbReference type="Gene3D" id="3.30.1740.10">
    <property type="entry name" value="Zinc finger, PARP-type"/>
    <property type="match status" value="2"/>
</dbReference>
<evidence type="ECO:0000259" key="20">
    <source>
        <dbReference type="PROSITE" id="PS50064"/>
    </source>
</evidence>
<feature type="domain" description="PARP catalytic" evidence="22">
    <location>
        <begin position="770"/>
        <end position="995"/>
    </location>
</feature>
<evidence type="ECO:0000256" key="16">
    <source>
        <dbReference type="ARBA" id="ARBA00024347"/>
    </source>
</evidence>
<dbReference type="InterPro" id="IPR038650">
    <property type="entry name" value="PADR1_C_dom_sf"/>
</dbReference>
<dbReference type="Gene3D" id="2.20.25.630">
    <property type="match status" value="1"/>
</dbReference>
<dbReference type="Gene3D" id="3.90.228.10">
    <property type="match status" value="1"/>
</dbReference>
<dbReference type="GO" id="GO:0140807">
    <property type="term" value="F:NAD+-protein-glutamate ADP-ribosyltransferase activity"/>
    <property type="evidence" value="ECO:0007669"/>
    <property type="project" value="RHEA"/>
</dbReference>
<evidence type="ECO:0000256" key="14">
    <source>
        <dbReference type="ARBA" id="ARBA00023125"/>
    </source>
</evidence>
<feature type="domain" description="WGR" evidence="24">
    <location>
        <begin position="524"/>
        <end position="623"/>
    </location>
</feature>
<dbReference type="Gene3D" id="3.40.50.10190">
    <property type="entry name" value="BRCT domain"/>
    <property type="match status" value="1"/>
</dbReference>
<evidence type="ECO:0000256" key="10">
    <source>
        <dbReference type="ARBA" id="ARBA00022765"/>
    </source>
</evidence>
<evidence type="ECO:0000256" key="17">
    <source>
        <dbReference type="ARBA" id="ARBA00033987"/>
    </source>
</evidence>
<evidence type="ECO:0000256" key="8">
    <source>
        <dbReference type="ARBA" id="ARBA00022723"/>
    </source>
</evidence>
<comment type="catalytic activity">
    <reaction evidence="2 19">
        <text>L-glutamyl-[protein] + NAD(+) = 5-O-(ADP-D-ribosyl)-L-glutamyl-[protein] + nicotinamide</text>
        <dbReference type="Rhea" id="RHEA:58224"/>
        <dbReference type="Rhea" id="RHEA-COMP:10208"/>
        <dbReference type="Rhea" id="RHEA-COMP:15089"/>
        <dbReference type="ChEBI" id="CHEBI:17154"/>
        <dbReference type="ChEBI" id="CHEBI:29973"/>
        <dbReference type="ChEBI" id="CHEBI:57540"/>
        <dbReference type="ChEBI" id="CHEBI:142540"/>
    </reaction>
</comment>
<dbReference type="EMBL" id="GFDF01008347">
    <property type="protein sequence ID" value="JAV05737.1"/>
    <property type="molecule type" value="Transcribed_RNA"/>
</dbReference>
<dbReference type="InterPro" id="IPR012317">
    <property type="entry name" value="Poly(ADP-ribose)pol_cat_dom"/>
</dbReference>
<feature type="domain" description="PARP-type" evidence="20">
    <location>
        <begin position="116"/>
        <end position="205"/>
    </location>
</feature>
<sequence length="995" mass="112108">MDLPFLTEYAKSNRASCKKCKNKIGKGELRLAMMVQSAFHDSKQPNWYHSTCFFEKARPSSEGDIAGFGSLQMCDQEFITKEIEKLVNPGASGSGKGGKGKKRAAPGAANTLLKDFGVEYSKSDRATCCGCQQKILKAEVRIKKLVYDTDVGMRFGGQPLWHHVDCFAKCRSDLMYFAAGDLLHGFKDLSKEEQTVVKKALPSMKGADLPVPTKKAKTEKEDEEDQAIKEKIKKQNDKFFKLRRLLEDSNLSKNHLSEILEYNNQDTPEGKDPAMNLVCDILTFGALNRCTECNGQLIFGDNGYKCTGQISEWSKCQNVVKEPKRFKAKIPTDIIEKFGLERVKPKVEARAFKYYAVSASVAKSMVKKEGDDEADAPKVAREKGKLYNMEFFLIGRLTRSKDDIRAALRPFGGRIGSKVHENTMAIISTKGEVEKMGARMQDAEVHKIQVVPETFIDEIATIDVFQYITANSLCDWGADPATRVKADEGKSKSKSIYEKSVPKSMLVRLKNGSAVDPDSGLADEAHVYKENGKHWTCVLSKTDVSTSKNSYYKLQLLESDSTTRKNYWVYRAWGRIGTTIGDKKITNYRTLDDAKEEFEAQYFDKTDNMWEMREHFTKSAGKYYELDIDFGDNTQNQLSLESSIPSKLSVPVQSIIKMIFDINAMKKVMLEYELDMDKMPLGKLSEKQIKSAYGVLTELTKLIESGGSNAKFIDATNRFFTLIPHNFGVRAPPLLDRADEIQSKIAMLDSLLEIEVAYSLLKTEGASDVNPVDTHYDQLKTELVVLDRASEEFAMLTKYVKNTHATTHNNYDLHIEEIFKVKRSGEDRRYKPFRKLHNRQLLWHGSRTTNYAGILSHGLKIAPPEAPVTGYMFGKGIYFADMVSKSANYCCTSFGNDTGLMLLCEVALGNMQEFTNANYVTKLPTDKHSVKGIGKSCPDPAQRHIRADGVEIPLGTAVQEKKIKNTSLLYNEYIVYDAAQVNIQYLFKMKFNYNV</sequence>
<feature type="domain" description="PARP-type" evidence="20">
    <location>
        <begin position="5"/>
        <end position="87"/>
    </location>
</feature>
<evidence type="ECO:0000259" key="23">
    <source>
        <dbReference type="PROSITE" id="PS51060"/>
    </source>
</evidence>
<dbReference type="InterPro" id="IPR036957">
    <property type="entry name" value="Znf_PARP_sf"/>
</dbReference>
<dbReference type="PROSITE" id="PS50064">
    <property type="entry name" value="ZF_PARP_2"/>
    <property type="match status" value="2"/>
</dbReference>
<dbReference type="InterPro" id="IPR036930">
    <property type="entry name" value="WGR_dom_sf"/>
</dbReference>
<evidence type="ECO:0000259" key="21">
    <source>
        <dbReference type="PROSITE" id="PS50172"/>
    </source>
</evidence>
<dbReference type="PROSITE" id="PS51059">
    <property type="entry name" value="PARP_CATALYTIC"/>
    <property type="match status" value="1"/>
</dbReference>
<dbReference type="PROSITE" id="PS51977">
    <property type="entry name" value="WGR"/>
    <property type="match status" value="1"/>
</dbReference>
<dbReference type="GO" id="GO:0006302">
    <property type="term" value="P:double-strand break repair"/>
    <property type="evidence" value="ECO:0007669"/>
    <property type="project" value="TreeGrafter"/>
</dbReference>
<dbReference type="PROSITE" id="PS00347">
    <property type="entry name" value="ZF_PARP_1"/>
    <property type="match status" value="1"/>
</dbReference>
<dbReference type="InterPro" id="IPR050800">
    <property type="entry name" value="ARTD/PARP"/>
</dbReference>
<dbReference type="Gene3D" id="1.20.142.10">
    <property type="entry name" value="Poly(ADP-ribose) polymerase, regulatory domain"/>
    <property type="match status" value="1"/>
</dbReference>
<dbReference type="InterPro" id="IPR001510">
    <property type="entry name" value="Znf_PARP"/>
</dbReference>
<dbReference type="Pfam" id="PF05406">
    <property type="entry name" value="WGR"/>
    <property type="match status" value="1"/>
</dbReference>
<comment type="similarity">
    <text evidence="16">Belongs to the ARTD/PARP family.</text>
</comment>
<dbReference type="GO" id="GO:0005730">
    <property type="term" value="C:nucleolus"/>
    <property type="evidence" value="ECO:0007669"/>
    <property type="project" value="TreeGrafter"/>
</dbReference>